<dbReference type="GO" id="GO:0016740">
    <property type="term" value="F:transferase activity"/>
    <property type="evidence" value="ECO:0007669"/>
    <property type="project" value="UniProtKB-KW"/>
</dbReference>
<proteinExistence type="predicted"/>
<evidence type="ECO:0000256" key="1">
    <source>
        <dbReference type="ARBA" id="ARBA00022676"/>
    </source>
</evidence>
<accession>A0ABQ2GZK0</accession>
<dbReference type="RefSeq" id="WP_188867475.1">
    <property type="nucleotide sequence ID" value="NZ_BMNW01000008.1"/>
</dbReference>
<dbReference type="Proteomes" id="UP000616499">
    <property type="component" value="Unassembled WGS sequence"/>
</dbReference>
<dbReference type="InterPro" id="IPR004629">
    <property type="entry name" value="WecG_TagA_CpsF"/>
</dbReference>
<reference evidence="4" key="1">
    <citation type="journal article" date="2019" name="Int. J. Syst. Evol. Microbiol.">
        <title>The Global Catalogue of Microorganisms (GCM) 10K type strain sequencing project: providing services to taxonomists for standard genome sequencing and annotation.</title>
        <authorList>
            <consortium name="The Broad Institute Genomics Platform"/>
            <consortium name="The Broad Institute Genome Sequencing Center for Infectious Disease"/>
            <person name="Wu L."/>
            <person name="Ma J."/>
        </authorList>
    </citation>
    <scope>NUCLEOTIDE SEQUENCE [LARGE SCALE GENOMIC DNA]</scope>
    <source>
        <strain evidence="4">JCM 13501</strain>
    </source>
</reference>
<dbReference type="EMBL" id="BMNW01000008">
    <property type="protein sequence ID" value="GGM21666.1"/>
    <property type="molecule type" value="Genomic_DNA"/>
</dbReference>
<gene>
    <name evidence="3" type="ORF">GCM10009425_35720</name>
</gene>
<evidence type="ECO:0000313" key="4">
    <source>
        <dbReference type="Proteomes" id="UP000616499"/>
    </source>
</evidence>
<comment type="caution">
    <text evidence="3">The sequence shown here is derived from an EMBL/GenBank/DDBJ whole genome shotgun (WGS) entry which is preliminary data.</text>
</comment>
<keyword evidence="2 3" id="KW-0808">Transferase</keyword>
<evidence type="ECO:0000256" key="2">
    <source>
        <dbReference type="ARBA" id="ARBA00022679"/>
    </source>
</evidence>
<dbReference type="PANTHER" id="PTHR34136:SF1">
    <property type="entry name" value="UDP-N-ACETYL-D-MANNOSAMINURONIC ACID TRANSFERASE"/>
    <property type="match status" value="1"/>
</dbReference>
<dbReference type="CDD" id="cd06533">
    <property type="entry name" value="Glyco_transf_WecG_TagA"/>
    <property type="match status" value="1"/>
</dbReference>
<keyword evidence="1" id="KW-0328">Glycosyltransferase</keyword>
<evidence type="ECO:0000313" key="3">
    <source>
        <dbReference type="EMBL" id="GGM21666.1"/>
    </source>
</evidence>
<dbReference type="NCBIfam" id="TIGR00696">
    <property type="entry name" value="wecG_tagA_cpsF"/>
    <property type="match status" value="1"/>
</dbReference>
<name>A0ABQ2GZK0_9PSED</name>
<protein>
    <submittedName>
        <fullName evidence="3">Glycosyl transferase</fullName>
    </submittedName>
</protein>
<dbReference type="PANTHER" id="PTHR34136">
    <property type="match status" value="1"/>
</dbReference>
<dbReference type="Pfam" id="PF03808">
    <property type="entry name" value="Glyco_tran_WecG"/>
    <property type="match status" value="1"/>
</dbReference>
<keyword evidence="4" id="KW-1185">Reference proteome</keyword>
<sequence length="253" mass="28471">MSNGVVSQAFGIDFFLGTKDELLKDISASLKKPYTYIVTPNIDHVVQFQENENLQKAYRTADKRVCDSRILSPLLKSLGIEIKEVITGSDLTVSLLKKADQENLSITLIGSEEKDVAKLKTLYPGVQLNHYNPPMGFINKPDEVQKCLDFIYANPSDLIFYAVGAPRQEMLASMVDATKRTGVGLCIGASILFATGSLKRAPVWMQKARIEWLHRMLSEPQRLVRRYIHDATHILPIYLKERSGRRSSSEEVN</sequence>
<organism evidence="3 4">
    <name type="scientific">Pseudomonas asuensis</name>
    <dbReference type="NCBI Taxonomy" id="1825787"/>
    <lineage>
        <taxon>Bacteria</taxon>
        <taxon>Pseudomonadati</taxon>
        <taxon>Pseudomonadota</taxon>
        <taxon>Gammaproteobacteria</taxon>
        <taxon>Pseudomonadales</taxon>
        <taxon>Pseudomonadaceae</taxon>
        <taxon>Pseudomonas</taxon>
    </lineage>
</organism>